<evidence type="ECO:0000313" key="1">
    <source>
        <dbReference type="EMBL" id="PTX07705.1"/>
    </source>
</evidence>
<dbReference type="RefSeq" id="WP_107781644.1">
    <property type="nucleotide sequence ID" value="NZ_QBKG01000003.1"/>
</dbReference>
<reference evidence="1 2" key="1">
    <citation type="submission" date="2018-04" db="EMBL/GenBank/DDBJ databases">
        <title>Genomic Encyclopedia of Archaeal and Bacterial Type Strains, Phase II (KMG-II): from individual species to whole genera.</title>
        <authorList>
            <person name="Goeker M."/>
        </authorList>
    </citation>
    <scope>NUCLEOTIDE SEQUENCE [LARGE SCALE GENOMIC DNA]</scope>
    <source>
        <strain evidence="1 2">DSM 22902</strain>
    </source>
</reference>
<dbReference type="GeneID" id="84580266"/>
<dbReference type="AlphaFoldDB" id="A0A2T5XWD6"/>
<dbReference type="EMBL" id="QBKG01000003">
    <property type="protein sequence ID" value="PTX07705.1"/>
    <property type="molecule type" value="Genomic_DNA"/>
</dbReference>
<organism evidence="1 2">
    <name type="scientific">Capnocytophaga leadbetteri</name>
    <dbReference type="NCBI Taxonomy" id="327575"/>
    <lineage>
        <taxon>Bacteria</taxon>
        <taxon>Pseudomonadati</taxon>
        <taxon>Bacteroidota</taxon>
        <taxon>Flavobacteriia</taxon>
        <taxon>Flavobacteriales</taxon>
        <taxon>Flavobacteriaceae</taxon>
        <taxon>Capnocytophaga</taxon>
    </lineage>
</organism>
<sequence length="73" mass="8142">MPATAIKINRLTGTTVDKVLISKNLGVVFPEREASLKEITEVEELKKLVAECQKVGSELYDQGLIKPYDPRII</sequence>
<dbReference type="Proteomes" id="UP000243985">
    <property type="component" value="Unassembled WGS sequence"/>
</dbReference>
<comment type="caution">
    <text evidence="1">The sequence shown here is derived from an EMBL/GenBank/DDBJ whole genome shotgun (WGS) entry which is preliminary data.</text>
</comment>
<gene>
    <name evidence="1" type="ORF">C8P65_10373</name>
</gene>
<name>A0A2T5XWD6_9FLAO</name>
<evidence type="ECO:0000313" key="2">
    <source>
        <dbReference type="Proteomes" id="UP000243985"/>
    </source>
</evidence>
<proteinExistence type="predicted"/>
<accession>A0A2T5XWD6</accession>
<protein>
    <submittedName>
        <fullName evidence="1">Uncharacterized protein</fullName>
    </submittedName>
</protein>